<evidence type="ECO:0000259" key="14">
    <source>
        <dbReference type="PROSITE" id="PS00028"/>
    </source>
</evidence>
<feature type="compositionally biased region" description="Low complexity" evidence="13">
    <location>
        <begin position="177"/>
        <end position="215"/>
    </location>
</feature>
<feature type="domain" description="C2H2-type" evidence="14">
    <location>
        <begin position="55"/>
        <end position="76"/>
    </location>
</feature>
<dbReference type="FunFam" id="3.30.160.60:FF:000298">
    <property type="entry name" value="zinc finger protein 280D isoform X1"/>
    <property type="match status" value="1"/>
</dbReference>
<keyword evidence="9" id="KW-0805">Transcription regulation</keyword>
<dbReference type="KEGG" id="lww:102747464"/>
<keyword evidence="8" id="KW-0832">Ubl conjugation</keyword>
<feature type="compositionally biased region" description="Low complexity" evidence="13">
    <location>
        <begin position="374"/>
        <end position="415"/>
    </location>
</feature>
<reference evidence="16" key="1">
    <citation type="submission" date="2025-08" db="UniProtKB">
        <authorList>
            <consortium name="RefSeq"/>
        </authorList>
    </citation>
    <scope>IDENTIFICATION</scope>
    <source>
        <tissue evidence="16">Liver</tissue>
    </source>
</reference>
<evidence type="ECO:0000256" key="13">
    <source>
        <dbReference type="SAM" id="MobiDB-lite"/>
    </source>
</evidence>
<dbReference type="GO" id="GO:0000981">
    <property type="term" value="F:DNA-binding transcription factor activity, RNA polymerase II-specific"/>
    <property type="evidence" value="ECO:0007669"/>
    <property type="project" value="TreeGrafter"/>
</dbReference>
<dbReference type="RefSeq" id="XP_030879009.1">
    <property type="nucleotide sequence ID" value="XM_031023149.1"/>
</dbReference>
<feature type="region of interest" description="Disordered" evidence="13">
    <location>
        <begin position="374"/>
        <end position="436"/>
    </location>
</feature>
<evidence type="ECO:0000256" key="1">
    <source>
        <dbReference type="ARBA" id="ARBA00003729"/>
    </source>
</evidence>
<evidence type="ECO:0000313" key="15">
    <source>
        <dbReference type="Proteomes" id="UP000245341"/>
    </source>
</evidence>
<evidence type="ECO:0000256" key="4">
    <source>
        <dbReference type="ARBA" id="ARBA00022723"/>
    </source>
</evidence>
<keyword evidence="3" id="KW-1017">Isopeptide bond</keyword>
<name>A0A7F8QCP5_LEPWE</name>
<dbReference type="GO" id="GO:0008270">
    <property type="term" value="F:zinc ion binding"/>
    <property type="evidence" value="ECO:0007669"/>
    <property type="project" value="UniProtKB-KW"/>
</dbReference>
<dbReference type="PANTHER" id="PTHR24388:SF62">
    <property type="entry name" value="ZINC FINGER PROTEIN 280C"/>
    <property type="match status" value="1"/>
</dbReference>
<evidence type="ECO:0000256" key="8">
    <source>
        <dbReference type="ARBA" id="ARBA00022843"/>
    </source>
</evidence>
<accession>A0A7F8QCP5</accession>
<dbReference type="InterPro" id="IPR057618">
    <property type="entry name" value="Znf_POGZ/Z280C-D-like"/>
</dbReference>
<protein>
    <submittedName>
        <fullName evidence="16">Zinc finger protein 280C-like</fullName>
    </submittedName>
</protein>
<feature type="compositionally biased region" description="Basic residues" evidence="13">
    <location>
        <begin position="235"/>
        <end position="252"/>
    </location>
</feature>
<dbReference type="GeneID" id="102747464"/>
<evidence type="ECO:0000256" key="6">
    <source>
        <dbReference type="ARBA" id="ARBA00022771"/>
    </source>
</evidence>
<dbReference type="InterPro" id="IPR036236">
    <property type="entry name" value="Znf_C2H2_sf"/>
</dbReference>
<dbReference type="InterPro" id="IPR013087">
    <property type="entry name" value="Znf_C2H2_type"/>
</dbReference>
<evidence type="ECO:0000256" key="12">
    <source>
        <dbReference type="ARBA" id="ARBA00023242"/>
    </source>
</evidence>
<proteinExistence type="predicted"/>
<dbReference type="OrthoDB" id="10032537at2759"/>
<comment type="subcellular location">
    <subcellularLocation>
        <location evidence="2">Nucleus</location>
    </subcellularLocation>
</comment>
<dbReference type="Proteomes" id="UP000245341">
    <property type="component" value="Unplaced"/>
</dbReference>
<organism evidence="15 16">
    <name type="scientific">Leptonychotes weddellii</name>
    <name type="common">Weddell seal</name>
    <name type="synonym">Otaria weddellii</name>
    <dbReference type="NCBI Taxonomy" id="9713"/>
    <lineage>
        <taxon>Eukaryota</taxon>
        <taxon>Metazoa</taxon>
        <taxon>Chordata</taxon>
        <taxon>Craniata</taxon>
        <taxon>Vertebrata</taxon>
        <taxon>Euteleostomi</taxon>
        <taxon>Mammalia</taxon>
        <taxon>Eutheria</taxon>
        <taxon>Laurasiatheria</taxon>
        <taxon>Carnivora</taxon>
        <taxon>Caniformia</taxon>
        <taxon>Pinnipedia</taxon>
        <taxon>Phocidae</taxon>
        <taxon>Monachinae</taxon>
        <taxon>Lobodontini</taxon>
        <taxon>Leptonychotes</taxon>
    </lineage>
</organism>
<keyword evidence="11" id="KW-0804">Transcription</keyword>
<dbReference type="Pfam" id="PF25414">
    <property type="entry name" value="zf-C2H2_Z280C_D"/>
    <property type="match status" value="1"/>
</dbReference>
<dbReference type="SUPFAM" id="SSF57667">
    <property type="entry name" value="beta-beta-alpha zinc fingers"/>
    <property type="match status" value="1"/>
</dbReference>
<feature type="region of interest" description="Disordered" evidence="13">
    <location>
        <begin position="172"/>
        <end position="252"/>
    </location>
</feature>
<keyword evidence="12" id="KW-0539">Nucleus</keyword>
<dbReference type="PANTHER" id="PTHR24388">
    <property type="entry name" value="ZINC FINGER PROTEIN"/>
    <property type="match status" value="1"/>
</dbReference>
<dbReference type="Gene3D" id="3.30.160.60">
    <property type="entry name" value="Classic Zinc Finger"/>
    <property type="match status" value="2"/>
</dbReference>
<evidence type="ECO:0000256" key="11">
    <source>
        <dbReference type="ARBA" id="ARBA00023163"/>
    </source>
</evidence>
<keyword evidence="15" id="KW-1185">Reference proteome</keyword>
<keyword evidence="4" id="KW-0479">Metal-binding</keyword>
<evidence type="ECO:0000256" key="3">
    <source>
        <dbReference type="ARBA" id="ARBA00022499"/>
    </source>
</evidence>
<gene>
    <name evidence="16" type="primary">LOC102747464</name>
</gene>
<evidence type="ECO:0000256" key="7">
    <source>
        <dbReference type="ARBA" id="ARBA00022833"/>
    </source>
</evidence>
<dbReference type="Pfam" id="PF25429">
    <property type="entry name" value="zf-POGZ"/>
    <property type="match status" value="1"/>
</dbReference>
<keyword evidence="6" id="KW-0863">Zinc-finger</keyword>
<dbReference type="GO" id="GO:0000978">
    <property type="term" value="F:RNA polymerase II cis-regulatory region sequence-specific DNA binding"/>
    <property type="evidence" value="ECO:0007669"/>
    <property type="project" value="TreeGrafter"/>
</dbReference>
<evidence type="ECO:0000256" key="9">
    <source>
        <dbReference type="ARBA" id="ARBA00023015"/>
    </source>
</evidence>
<feature type="domain" description="C2H2-type" evidence="14">
    <location>
        <begin position="25"/>
        <end position="46"/>
    </location>
</feature>
<dbReference type="AlphaFoldDB" id="A0A7F8QCP5"/>
<dbReference type="InterPro" id="IPR050527">
    <property type="entry name" value="Snail/Krueppel_Znf"/>
</dbReference>
<evidence type="ECO:0000256" key="2">
    <source>
        <dbReference type="ARBA" id="ARBA00004123"/>
    </source>
</evidence>
<dbReference type="SMART" id="SM00355">
    <property type="entry name" value="ZnF_C2H2"/>
    <property type="match status" value="5"/>
</dbReference>
<sequence>FMNHMKHHLELEKQNSESWENHTTCQHCYRQYPTPFQLQCHIESTHTPHEFSTICKICELSFETEHALLQHMKDTHKPGEMPYICQVCQFRSSTFSDVESHFRTSHENTKNLLCPFCLKVSRMATPYMNHYMKHQVRFSSYLLILSYSRVRYRCKESNSILRKVTIRASIGPLHSKPVTSSPSSSVPSTSSFQLSPAKSKSITAKNSTKSNTSKSKTSKLHGTKPNTSKQGRGASKCKTKTSYKQKKQRNRKNKISMALKNLRCRRGVHKCIECHSKIKDFASHFSIYIHCNFCKYNTNCNKAFINHMVSSHSNHPTKRFYIFKKHSGTLRGITLVCLKCDFLTDSSGLDRMAKHLCQRKTHTCQVIIENVPESTSTFEPNSEPTSEPTSEPNSEPTSEPNSEPTSEPSSEPTSECRSNTEISKNVQDTPGQCPPSMDTTDACSLFPRNVNYLTVRPPLDCGLKKSDLGESPFLHDWPPIRLMLIWPEMTSRPTKLSTTSHWGLWFLILCLLGSF</sequence>
<keyword evidence="7" id="KW-0862">Zinc</keyword>
<evidence type="ECO:0000313" key="16">
    <source>
        <dbReference type="RefSeq" id="XP_030879009.1"/>
    </source>
</evidence>
<comment type="function">
    <text evidence="1">May function as a transcription factor.</text>
</comment>
<feature type="non-terminal residue" evidence="16">
    <location>
        <position position="1"/>
    </location>
</feature>
<evidence type="ECO:0000256" key="10">
    <source>
        <dbReference type="ARBA" id="ARBA00023125"/>
    </source>
</evidence>
<evidence type="ECO:0000256" key="5">
    <source>
        <dbReference type="ARBA" id="ARBA00022737"/>
    </source>
</evidence>
<keyword evidence="10" id="KW-0238">DNA-binding</keyword>
<keyword evidence="5" id="KW-0677">Repeat</keyword>
<dbReference type="GO" id="GO:0005634">
    <property type="term" value="C:nucleus"/>
    <property type="evidence" value="ECO:0007669"/>
    <property type="project" value="UniProtKB-SubCell"/>
</dbReference>
<dbReference type="InterPro" id="IPR059074">
    <property type="entry name" value="zf-C2H2_Z280C_D"/>
</dbReference>
<feature type="compositionally biased region" description="Polar residues" evidence="13">
    <location>
        <begin position="416"/>
        <end position="430"/>
    </location>
</feature>
<dbReference type="PROSITE" id="PS00028">
    <property type="entry name" value="ZINC_FINGER_C2H2_1"/>
    <property type="match status" value="2"/>
</dbReference>